<dbReference type="InterPro" id="IPR002110">
    <property type="entry name" value="Ankyrin_rpt"/>
</dbReference>
<dbReference type="SUPFAM" id="SSF48403">
    <property type="entry name" value="Ankyrin repeat"/>
    <property type="match status" value="4"/>
</dbReference>
<feature type="non-terminal residue" evidence="4">
    <location>
        <position position="1"/>
    </location>
</feature>
<evidence type="ECO:0000256" key="2">
    <source>
        <dbReference type="ARBA" id="ARBA00023043"/>
    </source>
</evidence>
<dbReference type="PANTHER" id="PTHR24180">
    <property type="entry name" value="CYCLIN-DEPENDENT KINASE INHIBITOR 2C-RELATED"/>
    <property type="match status" value="1"/>
</dbReference>
<dbReference type="PANTHER" id="PTHR24180:SF42">
    <property type="entry name" value="FORK-HEAD DOMAIN-CONTAINING PROTEIN"/>
    <property type="match status" value="1"/>
</dbReference>
<feature type="repeat" description="ANK" evidence="3">
    <location>
        <begin position="826"/>
        <end position="858"/>
    </location>
</feature>
<dbReference type="SMART" id="SM00248">
    <property type="entry name" value="ANK"/>
    <property type="match status" value="10"/>
</dbReference>
<dbReference type="PROSITE" id="PS50297">
    <property type="entry name" value="ANK_REP_REGION"/>
    <property type="match status" value="1"/>
</dbReference>
<keyword evidence="2 3" id="KW-0040">ANK repeat</keyword>
<dbReference type="InterPro" id="IPR051637">
    <property type="entry name" value="Ank_repeat_dom-contain_49"/>
</dbReference>
<dbReference type="EMBL" id="GDID01004916">
    <property type="protein sequence ID" value="JAP91690.1"/>
    <property type="molecule type" value="Transcribed_RNA"/>
</dbReference>
<protein>
    <submittedName>
        <fullName evidence="4">Uncharacterized protein</fullName>
    </submittedName>
</protein>
<evidence type="ECO:0000256" key="3">
    <source>
        <dbReference type="PROSITE-ProRule" id="PRU00023"/>
    </source>
</evidence>
<sequence>EIPVRIATNTDVTAATTENFKRIQREKWFSCNDVQFTRQNQGILRRSIEDRETSIEMRIYTSYCLTQYACVFDNVEILKEIYKQEADFLTSQEITLMKNDTKIIVPKGCTHLMVAIACNSTQAVEYLLSFLNMKDVKIQLNDKKQSASTLAAMLPHYHAAQVALQNVNLQTKEFYYSEQNIKNIVEVALESENEFLMHLFTKLLATARQDPIMKFALMYKGESSDICKDKLGLIINHALEKVRTHKLYLQPDWERALQVYFENQFEEKIQQWKDAEEETKILKETADILRSEQPIQFKSGVQKYQIPKKPIYDFDSEKPVNLMEFELQAKPYDVPDLPAAEEEVDQVVNEQKQDEKFNLFDAAQESLIPVLISQYSNTFQPSRPEQLAAARNFASDDRVVPLQQQQINWFNVCRDGNLQLCKSMIRVHAGEVDTRQTDAEKLIYNGFTGIHYATVFGRWQIVQLLMQYEALQTTKARVILKAPGVGQDRAVVVPLQSNALQLACYCNQVQIFKLIVDSLISPRPVYIDPIQLAFSRKNAPLDSSKQKQILTQKNELEQTALAVLAQCRILTNELCKNIEKEDYVLQLCLDQLDSNEVLDFNDQFVTQNAYLFNNQQVLKTLRQQLLTNPCNKLPKKVYAELLFKVYDLLMDMKNSEECEEVLPTLKITEEVQHEVDLTLKLIEAQVFVNRKFEDQEAEKPENQNQEHLEEHERFKKHFKNIFAKYIEQIQNSFQENEQLLDSLQHPQYIQQFGNELFCKKHSKELIKHEDLEYLSSVVQKQDLSYYFDCVINGYESFVINLIHDQKQCDLVLGQIDRRQSRDRIINGFTALLYACYYGHLNLVKVLLELEFGVRQGDQIKVEQSKDDIYIFKELMNAYQAAILSKAPNAQEIIDYITDVAKNNEEVAQTLFMNHKQTSDMLKLAVISKNDYIFKNQLIREFETGYIYLQLKEKPLTPTIIYTICEYHSISGMKFLQDIILTDSIANNQQNSDIPIQIRAQIESNLLFSIQLACLQRIDGACPLDHIRKCKNKVAIKFINDLTNDAILRALTIQQCDQLLETYYGDVLPEITQKFQDHGDLISGKIVHRYLGNEEVYEYNGFVTDEKINRISFEPIQKLNEVDKWFEMCKYGTLQQVQALARSFVGRREIRYNNYDRDIHQGFTGLMYATLFNTLDVVLFLMDFEGMLCLDQDCLVKSKTGAFLIPIGLSPLHIAAVVADQYVIDAFFQFYTEHQHEINNEISISRYLIIHNKRANQEQLLKDFQVDSQLLRTAVQYARTEFLSIMGDLCHSEDYFGDFYKQLLTPFSFREQDMTIQHLIWELPSQTYTKLNQKDVLETVNFIEQAIKKVLIVMIQQKILHENSLLIDQFFKSNDYFLKIQEAYDILSEPKMVQEESIQELAQIQFFRVTDDLINEQEIVMNLSMQTEQQNDWFRACRDNNMEVVHQLFKQHKQSRDGRQTSFINCVHTGFCGLHYAMIYGAKDVQQFLFDFEWNVVSGSDTIVRGDQGRYFVPARSTILHLIAMKRNEEAVQLIKTKPSAEGLVNAKNRLGVVPIELFAGQNYIEKFVFETYLQNFNDEQLKQESEITLRSSFVHCCKANNYEFAYLCVQNVHLYAPIVYKHVFSIWKQESKNKAEMLFMKQKDEALEYALLYRMEEQWSQTLDQHFDDKRTEVEAEYQNLKIWQTEQYELVEEEKLFEGPNSVVIEGTNQINEPKTLQYLRESKMSEDQHKWFKACKSGDVEFIKKNKQFVKLQDQSLTNFKTKTYTQFTGLMYAIVYNQLNVVKELVRDELLIYSSCKNLVEIPNDDEELPADQKIGTRRFYLFRTCYPVILSVICHKYQIFDFFVQELKTQEDMLYNQFTYDTMVTVDFQIPYSYMMKLMALADINLIKVVLLIQKDSHMKYLCDFLTSDVDQYNIAKQRPTADKKIIKQALFDVRIYMQILSQLDDQSILRWRELGENSSYLVDKAIDFGLENYYDSDVMQCLYNIYGPNALERAKKYKKAKFLTDLVIDVDQATHNCYVLDDEMIINKPVEEEDEALKQQHQALDQFLEAVKNNDTRSVKKGMFEFGNKSDVRPTDFENTIFRGWYGIHYAAYLNNIPMLNLLWQIEKYAETKEDVIIDALGTGFGNKYLLSKRSNAIMIAALQDNKEAVQMMANLAMADKDVEKFYLQPNFRNINLLYISCLTWRATSGQILFQSKMIMTMLRQIVQNSDQRLITTIQTIIYTNCAFAAKLLFELSQTDLQFKQWFYQVVLENQFVQLHGMHEKQTWGSEAEKQFVSVWLDQIYEDALNFALKLMTEVTWSRIVQNNLGNLIDIVQKQFGTFKTVLVRQGRIQLDDSLLMNQTVQKQSQLQTLNRTINKTGRGKFNKTINQTQVMDQNEIYTLPQQAILQQTQVVLSETQMTKQPPGILGQIKKGDGKFEEMQALWNHVEEGK</sequence>
<evidence type="ECO:0000256" key="1">
    <source>
        <dbReference type="ARBA" id="ARBA00022737"/>
    </source>
</evidence>
<accession>A0A146K443</accession>
<dbReference type="Pfam" id="PF00023">
    <property type="entry name" value="Ank"/>
    <property type="match status" value="1"/>
</dbReference>
<evidence type="ECO:0000313" key="4">
    <source>
        <dbReference type="EMBL" id="JAP91690.1"/>
    </source>
</evidence>
<dbReference type="Gene3D" id="1.25.40.20">
    <property type="entry name" value="Ankyrin repeat-containing domain"/>
    <property type="match status" value="4"/>
</dbReference>
<keyword evidence="1" id="KW-0677">Repeat</keyword>
<dbReference type="PROSITE" id="PS50088">
    <property type="entry name" value="ANK_REPEAT"/>
    <property type="match status" value="1"/>
</dbReference>
<gene>
    <name evidence="4" type="ORF">TPC1_16618</name>
</gene>
<name>A0A146K443_9EUKA</name>
<proteinExistence type="predicted"/>
<reference evidence="4" key="1">
    <citation type="submission" date="2015-07" db="EMBL/GenBank/DDBJ databases">
        <title>Adaptation to a free-living lifestyle via gene acquisitions in the diplomonad Trepomonas sp. PC1.</title>
        <authorList>
            <person name="Xu F."/>
            <person name="Jerlstrom-Hultqvist J."/>
            <person name="Kolisko M."/>
            <person name="Simpson A.G.B."/>
            <person name="Roger A.J."/>
            <person name="Svard S.G."/>
            <person name="Andersson J.O."/>
        </authorList>
    </citation>
    <scope>NUCLEOTIDE SEQUENCE</scope>
    <source>
        <strain evidence="4">PC1</strain>
    </source>
</reference>
<dbReference type="InterPro" id="IPR036770">
    <property type="entry name" value="Ankyrin_rpt-contain_sf"/>
</dbReference>
<organism evidence="4">
    <name type="scientific">Trepomonas sp. PC1</name>
    <dbReference type="NCBI Taxonomy" id="1076344"/>
    <lineage>
        <taxon>Eukaryota</taxon>
        <taxon>Metamonada</taxon>
        <taxon>Diplomonadida</taxon>
        <taxon>Hexamitidae</taxon>
        <taxon>Hexamitinae</taxon>
        <taxon>Trepomonas</taxon>
    </lineage>
</organism>